<dbReference type="EMBL" id="JAAOIC020000047">
    <property type="protein sequence ID" value="KAG8037527.1"/>
    <property type="molecule type" value="Genomic_DNA"/>
</dbReference>
<keyword evidence="2" id="KW-0378">Hydrolase</keyword>
<evidence type="ECO:0000256" key="4">
    <source>
        <dbReference type="ARBA" id="ARBA00022840"/>
    </source>
</evidence>
<gene>
    <name evidence="9" type="ORF">G9C98_005737</name>
</gene>
<dbReference type="GO" id="GO:0016787">
    <property type="term" value="F:hydrolase activity"/>
    <property type="evidence" value="ECO:0007669"/>
    <property type="project" value="UniProtKB-KW"/>
</dbReference>
<dbReference type="Pfam" id="PF00271">
    <property type="entry name" value="Helicase_C"/>
    <property type="match status" value="1"/>
</dbReference>
<dbReference type="InterPro" id="IPR001650">
    <property type="entry name" value="Helicase_C-like"/>
</dbReference>
<dbReference type="OrthoDB" id="10256233at2759"/>
<dbReference type="PROSITE" id="PS51195">
    <property type="entry name" value="Q_MOTIF"/>
    <property type="match status" value="1"/>
</dbReference>
<feature type="domain" description="DEAD-box RNA helicase Q" evidence="8">
    <location>
        <begin position="114"/>
        <end position="142"/>
    </location>
</feature>
<dbReference type="InterPro" id="IPR011545">
    <property type="entry name" value="DEAD/DEAH_box_helicase_dom"/>
</dbReference>
<dbReference type="PANTHER" id="PTHR47959">
    <property type="entry name" value="ATP-DEPENDENT RNA HELICASE RHLE-RELATED"/>
    <property type="match status" value="1"/>
</dbReference>
<evidence type="ECO:0000313" key="9">
    <source>
        <dbReference type="EMBL" id="KAG8037527.1"/>
    </source>
</evidence>
<keyword evidence="1" id="KW-0547">Nucleotide-binding</keyword>
<evidence type="ECO:0008006" key="11">
    <source>
        <dbReference type="Google" id="ProtNLM"/>
    </source>
</evidence>
<keyword evidence="4" id="KW-0067">ATP-binding</keyword>
<keyword evidence="10" id="KW-1185">Reference proteome</keyword>
<dbReference type="GO" id="GO:0003724">
    <property type="term" value="F:RNA helicase activity"/>
    <property type="evidence" value="ECO:0007669"/>
    <property type="project" value="InterPro"/>
</dbReference>
<dbReference type="InterPro" id="IPR050079">
    <property type="entry name" value="DEAD_box_RNA_helicase"/>
</dbReference>
<dbReference type="InterPro" id="IPR014014">
    <property type="entry name" value="RNA_helicase_DEAD_Q_motif"/>
</dbReference>
<dbReference type="AlphaFoldDB" id="A0A8J5QWG9"/>
<name>A0A8J5QWG9_9HYME</name>
<feature type="domain" description="Helicase C-terminal" evidence="7">
    <location>
        <begin position="289"/>
        <end position="454"/>
    </location>
</feature>
<organism evidence="9 10">
    <name type="scientific">Cotesia typhae</name>
    <dbReference type="NCBI Taxonomy" id="2053667"/>
    <lineage>
        <taxon>Eukaryota</taxon>
        <taxon>Metazoa</taxon>
        <taxon>Ecdysozoa</taxon>
        <taxon>Arthropoda</taxon>
        <taxon>Hexapoda</taxon>
        <taxon>Insecta</taxon>
        <taxon>Pterygota</taxon>
        <taxon>Neoptera</taxon>
        <taxon>Endopterygota</taxon>
        <taxon>Hymenoptera</taxon>
        <taxon>Apocrita</taxon>
        <taxon>Ichneumonoidea</taxon>
        <taxon>Braconidae</taxon>
        <taxon>Microgastrinae</taxon>
        <taxon>Cotesia</taxon>
    </lineage>
</organism>
<dbReference type="GO" id="GO:0003676">
    <property type="term" value="F:nucleic acid binding"/>
    <property type="evidence" value="ECO:0007669"/>
    <property type="project" value="InterPro"/>
</dbReference>
<feature type="domain" description="Helicase ATP-binding" evidence="6">
    <location>
        <begin position="170"/>
        <end position="265"/>
    </location>
</feature>
<evidence type="ECO:0000256" key="2">
    <source>
        <dbReference type="ARBA" id="ARBA00022801"/>
    </source>
</evidence>
<keyword evidence="3" id="KW-0347">Helicase</keyword>
<dbReference type="CDD" id="cd18787">
    <property type="entry name" value="SF2_C_DEAD"/>
    <property type="match status" value="1"/>
</dbReference>
<evidence type="ECO:0000256" key="1">
    <source>
        <dbReference type="ARBA" id="ARBA00022741"/>
    </source>
</evidence>
<dbReference type="GO" id="GO:0005524">
    <property type="term" value="F:ATP binding"/>
    <property type="evidence" value="ECO:0007669"/>
    <property type="project" value="UniProtKB-KW"/>
</dbReference>
<evidence type="ECO:0000259" key="6">
    <source>
        <dbReference type="PROSITE" id="PS51192"/>
    </source>
</evidence>
<sequence>MIRQLCKLCQVAEVGGIHNLRKYSLSTIWRQNSILMYPELDDDDNDAQEVNKNDLVKPIIQCSKKVFNFYPGKVYNKFEDMPIASGSWHSVKSKGDYFTIFPVLEKDEEKCEKNSFSDLGIDERLIKNLKALGIEDPTVIQKRGIPQMLDGQNIFITGKTKRMMRNPSVKDVDILVGTVGVVSKLTTVRIYKLDYVRHVVLDEAHALFDETFDDKLGYFLQRIKFGYEQIDDNLPESSQLTLSSATFPSTIPEYLSKCINTDSIVQISTANTHKVLVPQKFMRLGSTQKAPMLLKFVKPRALRREPTLIFSNDRATCDWISIFLNQMNIKTFNLHGSMPTLIRNGKYRAFKNGEVNVLSTTNAGARGLDTIMVDCIINYDFPLSTIEYIHRCGRTGRVGGKPNGRVINFISRPLEIEMTKKIERITRRMKPLPMFDLLEQREKHEMDSELRDLINLHK</sequence>
<dbReference type="GO" id="GO:0005829">
    <property type="term" value="C:cytosol"/>
    <property type="evidence" value="ECO:0007669"/>
    <property type="project" value="TreeGrafter"/>
</dbReference>
<proteinExistence type="predicted"/>
<dbReference type="Pfam" id="PF00270">
    <property type="entry name" value="DEAD"/>
    <property type="match status" value="1"/>
</dbReference>
<dbReference type="InterPro" id="IPR014001">
    <property type="entry name" value="Helicase_ATP-bd"/>
</dbReference>
<dbReference type="Proteomes" id="UP000729913">
    <property type="component" value="Unassembled WGS sequence"/>
</dbReference>
<evidence type="ECO:0000259" key="8">
    <source>
        <dbReference type="PROSITE" id="PS51195"/>
    </source>
</evidence>
<dbReference type="PANTHER" id="PTHR47959:SF1">
    <property type="entry name" value="ATP-DEPENDENT RNA HELICASE DBPA"/>
    <property type="match status" value="1"/>
</dbReference>
<evidence type="ECO:0000313" key="10">
    <source>
        <dbReference type="Proteomes" id="UP000729913"/>
    </source>
</evidence>
<dbReference type="PROSITE" id="PS51192">
    <property type="entry name" value="HELICASE_ATP_BIND_1"/>
    <property type="match status" value="1"/>
</dbReference>
<feature type="short sequence motif" description="Q motif" evidence="5">
    <location>
        <begin position="114"/>
        <end position="142"/>
    </location>
</feature>
<comment type="caution">
    <text evidence="9">The sequence shown here is derived from an EMBL/GenBank/DDBJ whole genome shotgun (WGS) entry which is preliminary data.</text>
</comment>
<dbReference type="SMART" id="SM00490">
    <property type="entry name" value="HELICc"/>
    <property type="match status" value="1"/>
</dbReference>
<dbReference type="PROSITE" id="PS51194">
    <property type="entry name" value="HELICASE_CTER"/>
    <property type="match status" value="1"/>
</dbReference>
<reference evidence="9" key="1">
    <citation type="submission" date="2020-03" db="EMBL/GenBank/DDBJ databases">
        <authorList>
            <person name="Chebbi M.A."/>
            <person name="Drezen J.M."/>
        </authorList>
    </citation>
    <scope>NUCLEOTIDE SEQUENCE</scope>
    <source>
        <tissue evidence="9">Whole body</tissue>
    </source>
</reference>
<accession>A0A8J5QWG9</accession>
<evidence type="ECO:0000256" key="3">
    <source>
        <dbReference type="ARBA" id="ARBA00022806"/>
    </source>
</evidence>
<evidence type="ECO:0000256" key="5">
    <source>
        <dbReference type="PROSITE-ProRule" id="PRU00552"/>
    </source>
</evidence>
<reference evidence="9" key="2">
    <citation type="submission" date="2021-04" db="EMBL/GenBank/DDBJ databases">
        <title>Genome-wide patterns of bracovirus chromosomal integration into multiple host tissues during parasitism.</title>
        <authorList>
            <person name="Chebbi M.A.C."/>
        </authorList>
    </citation>
    <scope>NUCLEOTIDE SEQUENCE</scope>
    <source>
        <tissue evidence="9">Whole body</tissue>
    </source>
</reference>
<protein>
    <recommendedName>
        <fullName evidence="11">RNA helicase</fullName>
    </recommendedName>
</protein>
<evidence type="ECO:0000259" key="7">
    <source>
        <dbReference type="PROSITE" id="PS51194"/>
    </source>
</evidence>